<dbReference type="SUPFAM" id="SSF47384">
    <property type="entry name" value="Homodimeric domain of signal transducing histidine kinase"/>
    <property type="match status" value="1"/>
</dbReference>
<dbReference type="FunFam" id="1.10.287.130:FF:000008">
    <property type="entry name" value="Two-component sensor histidine kinase"/>
    <property type="match status" value="1"/>
</dbReference>
<keyword evidence="4" id="KW-1003">Cell membrane</keyword>
<keyword evidence="7" id="KW-0547">Nucleotide-binding</keyword>
<dbReference type="FunFam" id="3.30.565.10:FF:000006">
    <property type="entry name" value="Sensor histidine kinase WalK"/>
    <property type="match status" value="1"/>
</dbReference>
<dbReference type="PANTHER" id="PTHR45453">
    <property type="entry name" value="PHOSPHATE REGULON SENSOR PROTEIN PHOR"/>
    <property type="match status" value="1"/>
</dbReference>
<dbReference type="InterPro" id="IPR004358">
    <property type="entry name" value="Sig_transdc_His_kin-like_C"/>
</dbReference>
<dbReference type="InterPro" id="IPR036890">
    <property type="entry name" value="HATPase_C_sf"/>
</dbReference>
<dbReference type="SUPFAM" id="SSF55874">
    <property type="entry name" value="ATPase domain of HSP90 chaperone/DNA topoisomerase II/histidine kinase"/>
    <property type="match status" value="1"/>
</dbReference>
<dbReference type="GO" id="GO:0016036">
    <property type="term" value="P:cellular response to phosphate starvation"/>
    <property type="evidence" value="ECO:0007669"/>
    <property type="project" value="TreeGrafter"/>
</dbReference>
<organism evidence="14 15">
    <name type="scientific">Devosia marina</name>
    <dbReference type="NCBI Taxonomy" id="2683198"/>
    <lineage>
        <taxon>Bacteria</taxon>
        <taxon>Pseudomonadati</taxon>
        <taxon>Pseudomonadota</taxon>
        <taxon>Alphaproteobacteria</taxon>
        <taxon>Hyphomicrobiales</taxon>
        <taxon>Devosiaceae</taxon>
        <taxon>Devosia</taxon>
    </lineage>
</organism>
<dbReference type="EC" id="2.7.13.3" evidence="3"/>
<dbReference type="InterPro" id="IPR050351">
    <property type="entry name" value="BphY/WalK/GraS-like"/>
</dbReference>
<dbReference type="PANTHER" id="PTHR45453:SF1">
    <property type="entry name" value="PHOSPHATE REGULON SENSOR PROTEIN PHOR"/>
    <property type="match status" value="1"/>
</dbReference>
<evidence type="ECO:0000256" key="10">
    <source>
        <dbReference type="ARBA" id="ARBA00023012"/>
    </source>
</evidence>
<evidence type="ECO:0000256" key="4">
    <source>
        <dbReference type="ARBA" id="ARBA00022475"/>
    </source>
</evidence>
<dbReference type="SMART" id="SM00387">
    <property type="entry name" value="HATPase_c"/>
    <property type="match status" value="1"/>
</dbReference>
<dbReference type="EMBL" id="WQRF01000004">
    <property type="protein sequence ID" value="MVT00010.1"/>
    <property type="molecule type" value="Genomic_DNA"/>
</dbReference>
<evidence type="ECO:0000256" key="9">
    <source>
        <dbReference type="ARBA" id="ARBA00022840"/>
    </source>
</evidence>
<keyword evidence="9" id="KW-0067">ATP-binding</keyword>
<evidence type="ECO:0000256" key="11">
    <source>
        <dbReference type="ARBA" id="ARBA00023136"/>
    </source>
</evidence>
<dbReference type="PRINTS" id="PR00344">
    <property type="entry name" value="BCTRLSENSOR"/>
</dbReference>
<dbReference type="GO" id="GO:0004721">
    <property type="term" value="F:phosphoprotein phosphatase activity"/>
    <property type="evidence" value="ECO:0007669"/>
    <property type="project" value="TreeGrafter"/>
</dbReference>
<evidence type="ECO:0000256" key="12">
    <source>
        <dbReference type="SAM" id="Phobius"/>
    </source>
</evidence>
<keyword evidence="6" id="KW-0808">Transferase</keyword>
<gene>
    <name evidence="14" type="ORF">GO014_13340</name>
</gene>
<keyword evidence="8" id="KW-0418">Kinase</keyword>
<evidence type="ECO:0000313" key="15">
    <source>
        <dbReference type="Proteomes" id="UP000438106"/>
    </source>
</evidence>
<comment type="catalytic activity">
    <reaction evidence="1">
        <text>ATP + protein L-histidine = ADP + protein N-phospho-L-histidine.</text>
        <dbReference type="EC" id="2.7.13.3"/>
    </reaction>
</comment>
<dbReference type="InterPro" id="IPR005467">
    <property type="entry name" value="His_kinase_dom"/>
</dbReference>
<sequence>MRIGTRSERRLLDGFGQVRVVDIKAVDGIGHAVSPLSHRPCYEPASRARGGPIALIRPPDMDDLRTTHLTRRPANALVRLAGQVPLLLGSAGLVIAFVVLGGLRIDLALIGYLVLVGFVAMLPQPVVTVTRTMEVPVPAPVQPVIEQDMLPAFVEALGDPGLVLDGRGAVLHRNGAAARQYPSLQLGRVMTLVMRNPDLVAAIEGSQRTGEPRSFELHETVPSETWDRVVVAPIRRPDRDWFADENRQLLVTFQSLTELKRVDALRTDFIANASHEMRTPLASLVGFIDTLLGPAARDAAAREKFLGIMRSQAERMSRLIDDLLSLSRIEMHQHVRPTGSVDLTALLREVREGLQTQAKAAQIDVILTMPKAPVTVSGDRSQLYEVFENLIDNAIKYGADGKTVEVELIDIDRSGLKHMVSVTDHGPGVEPEHVPRMTERFYRIDAEASRKKKGTGLGLAIVKHIIQRHRGQMSIRSKPGEGLRVEVLLP</sequence>
<evidence type="ECO:0000256" key="1">
    <source>
        <dbReference type="ARBA" id="ARBA00000085"/>
    </source>
</evidence>
<dbReference type="GO" id="GO:0005524">
    <property type="term" value="F:ATP binding"/>
    <property type="evidence" value="ECO:0007669"/>
    <property type="project" value="UniProtKB-KW"/>
</dbReference>
<keyword evidence="12" id="KW-0812">Transmembrane</keyword>
<evidence type="ECO:0000256" key="5">
    <source>
        <dbReference type="ARBA" id="ARBA00022553"/>
    </source>
</evidence>
<feature type="transmembrane region" description="Helical" evidence="12">
    <location>
        <begin position="109"/>
        <end position="127"/>
    </location>
</feature>
<dbReference type="Gene3D" id="1.10.287.130">
    <property type="match status" value="1"/>
</dbReference>
<dbReference type="SMART" id="SM00388">
    <property type="entry name" value="HisKA"/>
    <property type="match status" value="1"/>
</dbReference>
<name>A0A7X3K4V6_9HYPH</name>
<dbReference type="GO" id="GO:0000155">
    <property type="term" value="F:phosphorelay sensor kinase activity"/>
    <property type="evidence" value="ECO:0007669"/>
    <property type="project" value="InterPro"/>
</dbReference>
<dbReference type="InterPro" id="IPR036097">
    <property type="entry name" value="HisK_dim/P_sf"/>
</dbReference>
<comment type="caution">
    <text evidence="14">The sequence shown here is derived from an EMBL/GenBank/DDBJ whole genome shotgun (WGS) entry which is preliminary data.</text>
</comment>
<keyword evidence="10" id="KW-0902">Two-component regulatory system</keyword>
<evidence type="ECO:0000313" key="14">
    <source>
        <dbReference type="EMBL" id="MVT00010.1"/>
    </source>
</evidence>
<dbReference type="PROSITE" id="PS50109">
    <property type="entry name" value="HIS_KIN"/>
    <property type="match status" value="1"/>
</dbReference>
<evidence type="ECO:0000256" key="6">
    <source>
        <dbReference type="ARBA" id="ARBA00022679"/>
    </source>
</evidence>
<keyword evidence="11 12" id="KW-0472">Membrane</keyword>
<keyword evidence="5" id="KW-0597">Phosphoprotein</keyword>
<dbReference type="CDD" id="cd00082">
    <property type="entry name" value="HisKA"/>
    <property type="match status" value="1"/>
</dbReference>
<evidence type="ECO:0000259" key="13">
    <source>
        <dbReference type="PROSITE" id="PS50109"/>
    </source>
</evidence>
<dbReference type="Pfam" id="PF00512">
    <property type="entry name" value="HisKA"/>
    <property type="match status" value="1"/>
</dbReference>
<dbReference type="Gene3D" id="3.30.565.10">
    <property type="entry name" value="Histidine kinase-like ATPase, C-terminal domain"/>
    <property type="match status" value="1"/>
</dbReference>
<protein>
    <recommendedName>
        <fullName evidence="3">histidine kinase</fullName>
        <ecNumber evidence="3">2.7.13.3</ecNumber>
    </recommendedName>
</protein>
<dbReference type="AlphaFoldDB" id="A0A7X3K4V6"/>
<comment type="subcellular location">
    <subcellularLocation>
        <location evidence="2">Cell membrane</location>
    </subcellularLocation>
</comment>
<dbReference type="GO" id="GO:0005886">
    <property type="term" value="C:plasma membrane"/>
    <property type="evidence" value="ECO:0007669"/>
    <property type="project" value="UniProtKB-SubCell"/>
</dbReference>
<keyword evidence="15" id="KW-1185">Reference proteome</keyword>
<feature type="transmembrane region" description="Helical" evidence="12">
    <location>
        <begin position="80"/>
        <end position="103"/>
    </location>
</feature>
<reference evidence="14 15" key="1">
    <citation type="submission" date="2019-12" db="EMBL/GenBank/DDBJ databases">
        <title>Devosia maris sp. nov., isolated from the deep seawater.</title>
        <authorList>
            <person name="Liu Y."/>
        </authorList>
    </citation>
    <scope>NUCLEOTIDE SEQUENCE [LARGE SCALE GENOMIC DNA]</scope>
    <source>
        <strain evidence="14 15">L53-10-65</strain>
    </source>
</reference>
<evidence type="ECO:0000256" key="2">
    <source>
        <dbReference type="ARBA" id="ARBA00004236"/>
    </source>
</evidence>
<evidence type="ECO:0000256" key="8">
    <source>
        <dbReference type="ARBA" id="ARBA00022777"/>
    </source>
</evidence>
<dbReference type="InterPro" id="IPR003661">
    <property type="entry name" value="HisK_dim/P_dom"/>
</dbReference>
<accession>A0A7X3K4V6</accession>
<keyword evidence="12" id="KW-1133">Transmembrane helix</keyword>
<dbReference type="Proteomes" id="UP000438106">
    <property type="component" value="Unassembled WGS sequence"/>
</dbReference>
<evidence type="ECO:0000256" key="7">
    <source>
        <dbReference type="ARBA" id="ARBA00022741"/>
    </source>
</evidence>
<feature type="domain" description="Histidine kinase" evidence="13">
    <location>
        <begin position="272"/>
        <end position="490"/>
    </location>
</feature>
<dbReference type="Pfam" id="PF02518">
    <property type="entry name" value="HATPase_c"/>
    <property type="match status" value="1"/>
</dbReference>
<dbReference type="InterPro" id="IPR003594">
    <property type="entry name" value="HATPase_dom"/>
</dbReference>
<proteinExistence type="predicted"/>
<evidence type="ECO:0000256" key="3">
    <source>
        <dbReference type="ARBA" id="ARBA00012438"/>
    </source>
</evidence>